<evidence type="ECO:0000256" key="3">
    <source>
        <dbReference type="ARBA" id="ARBA00023125"/>
    </source>
</evidence>
<dbReference type="InterPro" id="IPR013762">
    <property type="entry name" value="Integrase-like_cat_sf"/>
</dbReference>
<proteinExistence type="inferred from homology"/>
<evidence type="ECO:0000259" key="5">
    <source>
        <dbReference type="PROSITE" id="PS51898"/>
    </source>
</evidence>
<dbReference type="SUPFAM" id="SSF56349">
    <property type="entry name" value="DNA breaking-rejoining enzymes"/>
    <property type="match status" value="1"/>
</dbReference>
<keyword evidence="7" id="KW-1185">Reference proteome</keyword>
<dbReference type="CDD" id="cd01189">
    <property type="entry name" value="INT_ICEBs1_C_like"/>
    <property type="match status" value="1"/>
</dbReference>
<reference evidence="6 7" key="1">
    <citation type="submission" date="2020-08" db="EMBL/GenBank/DDBJ databases">
        <title>A Genomic Blueprint of the Chicken Gut Microbiome.</title>
        <authorList>
            <person name="Gilroy R."/>
            <person name="Ravi A."/>
            <person name="Getino M."/>
            <person name="Pursley I."/>
            <person name="Horton D.L."/>
            <person name="Alikhan N.-F."/>
            <person name="Baker D."/>
            <person name="Gharbi K."/>
            <person name="Hall N."/>
            <person name="Watson M."/>
            <person name="Adriaenssens E.M."/>
            <person name="Foster-Nyarko E."/>
            <person name="Jarju S."/>
            <person name="Secka A."/>
            <person name="Antonio M."/>
            <person name="Oren A."/>
            <person name="Chaudhuri R."/>
            <person name="La Ragione R.M."/>
            <person name="Hildebrand F."/>
            <person name="Pallen M.J."/>
        </authorList>
    </citation>
    <scope>NUCLEOTIDE SEQUENCE [LARGE SCALE GENOMIC DNA]</scope>
    <source>
        <strain evidence="6 7">Sa2BUA9</strain>
    </source>
</reference>
<comment type="caution">
    <text evidence="6">The sequence shown here is derived from an EMBL/GenBank/DDBJ whole genome shotgun (WGS) entry which is preliminary data.</text>
</comment>
<dbReference type="Gene3D" id="1.10.443.10">
    <property type="entry name" value="Intergrase catalytic core"/>
    <property type="match status" value="1"/>
</dbReference>
<dbReference type="InterPro" id="IPR011010">
    <property type="entry name" value="DNA_brk_join_enz"/>
</dbReference>
<dbReference type="InterPro" id="IPR002104">
    <property type="entry name" value="Integrase_catalytic"/>
</dbReference>
<keyword evidence="4" id="KW-0233">DNA recombination</keyword>
<evidence type="ECO:0000256" key="2">
    <source>
        <dbReference type="ARBA" id="ARBA00022908"/>
    </source>
</evidence>
<dbReference type="PANTHER" id="PTHR30349:SF64">
    <property type="entry name" value="PROPHAGE INTEGRASE INTD-RELATED"/>
    <property type="match status" value="1"/>
</dbReference>
<accession>A0ABR8RBU2</accession>
<dbReference type="InterPro" id="IPR010998">
    <property type="entry name" value="Integrase_recombinase_N"/>
</dbReference>
<keyword evidence="3" id="KW-0238">DNA-binding</keyword>
<comment type="similarity">
    <text evidence="1">Belongs to the 'phage' integrase family.</text>
</comment>
<dbReference type="Pfam" id="PF00589">
    <property type="entry name" value="Phage_integrase"/>
    <property type="match status" value="1"/>
</dbReference>
<evidence type="ECO:0000313" key="7">
    <source>
        <dbReference type="Proteomes" id="UP000640786"/>
    </source>
</evidence>
<evidence type="ECO:0000313" key="6">
    <source>
        <dbReference type="EMBL" id="MBD7945271.1"/>
    </source>
</evidence>
<dbReference type="EMBL" id="JACSQO010000007">
    <property type="protein sequence ID" value="MBD7945271.1"/>
    <property type="molecule type" value="Genomic_DNA"/>
</dbReference>
<dbReference type="InterPro" id="IPR004107">
    <property type="entry name" value="Integrase_SAM-like_N"/>
</dbReference>
<dbReference type="RefSeq" id="WP_191697487.1">
    <property type="nucleotide sequence ID" value="NZ_JACSQO010000007.1"/>
</dbReference>
<evidence type="ECO:0000256" key="1">
    <source>
        <dbReference type="ARBA" id="ARBA00008857"/>
    </source>
</evidence>
<dbReference type="PANTHER" id="PTHR30349">
    <property type="entry name" value="PHAGE INTEGRASE-RELATED"/>
    <property type="match status" value="1"/>
</dbReference>
<sequence>MTTIKKYTKKDGATAYMFNVYLGTDPLTGKPKRTTRRGFTSLKEAKLALARLELNIETNGFKMSKKMLFREVYELWLENYRHTVKLSTVNTTVTYFKTAILPKFANLPTDKITIAYCQKIVNEWSKHYVNYRSYRNYVKMVLDYATTLQVITDNPMQKIIMPKPVQKIVDTDPVENFYNMQQLEEFLSTIEKNEKMKVYVLFRLLAFTGARKGEVLALTWDDINFIEKTIRFNKTLAKTEESTRYVQTPKTAQSKRTISVDDKTLDVLEKWKKTQAKLLLTYGINTTFNNNQPVLASTDKRAMNDYHSTVYPNHQLKALIKKYGFPPITIHGFRHTHASLLFEAGASLKDVQDRIGHTDIKTTMNVYTHVTQKMKDNTAEKFAKYVNF</sequence>
<organism evidence="6 7">
    <name type="scientific">Psychrobacillus faecigallinarum</name>
    <dbReference type="NCBI Taxonomy" id="2762235"/>
    <lineage>
        <taxon>Bacteria</taxon>
        <taxon>Bacillati</taxon>
        <taxon>Bacillota</taxon>
        <taxon>Bacilli</taxon>
        <taxon>Bacillales</taxon>
        <taxon>Bacillaceae</taxon>
        <taxon>Psychrobacillus</taxon>
    </lineage>
</organism>
<name>A0ABR8RBU2_9BACI</name>
<keyword evidence="2" id="KW-0229">DNA integration</keyword>
<dbReference type="Gene3D" id="1.10.150.130">
    <property type="match status" value="1"/>
</dbReference>
<evidence type="ECO:0000256" key="4">
    <source>
        <dbReference type="ARBA" id="ARBA00023172"/>
    </source>
</evidence>
<dbReference type="InterPro" id="IPR050090">
    <property type="entry name" value="Tyrosine_recombinase_XerCD"/>
</dbReference>
<dbReference type="PROSITE" id="PS51898">
    <property type="entry name" value="TYR_RECOMBINASE"/>
    <property type="match status" value="1"/>
</dbReference>
<dbReference type="InterPro" id="IPR028259">
    <property type="entry name" value="AP2-like_int_N"/>
</dbReference>
<feature type="domain" description="Tyr recombinase" evidence="5">
    <location>
        <begin position="173"/>
        <end position="380"/>
    </location>
</feature>
<dbReference type="Proteomes" id="UP000640786">
    <property type="component" value="Unassembled WGS sequence"/>
</dbReference>
<protein>
    <submittedName>
        <fullName evidence="6">Site-specific integrase</fullName>
    </submittedName>
</protein>
<dbReference type="Pfam" id="PF14657">
    <property type="entry name" value="Arm-DNA-bind_4"/>
    <property type="match status" value="1"/>
</dbReference>
<gene>
    <name evidence="6" type="ORF">H9650_14185</name>
</gene>
<dbReference type="Pfam" id="PF14659">
    <property type="entry name" value="Phage_int_SAM_3"/>
    <property type="match status" value="1"/>
</dbReference>